<comment type="caution">
    <text evidence="1">The sequence shown here is derived from an EMBL/GenBank/DDBJ whole genome shotgun (WGS) entry which is preliminary data.</text>
</comment>
<gene>
    <name evidence="1" type="ORF">AA309_03450</name>
</gene>
<sequence>MKQRLKKIDRLIKVQQHLHKSAELKLANLHRQESELRAAQEETLQTMGESDTLHGLFVGILAKRLKTLSLEESRTQAAIIEQKALTVEKALQVKRTEKVYSRLKEDSRRGEEKKGLIAILESMAQGDSTSLP</sequence>
<evidence type="ECO:0008006" key="3">
    <source>
        <dbReference type="Google" id="ProtNLM"/>
    </source>
</evidence>
<dbReference type="Proteomes" id="UP000035489">
    <property type="component" value="Unassembled WGS sequence"/>
</dbReference>
<evidence type="ECO:0000313" key="2">
    <source>
        <dbReference type="Proteomes" id="UP000035489"/>
    </source>
</evidence>
<proteinExistence type="predicted"/>
<dbReference type="PATRIC" id="fig|1225564.3.peg.934"/>
<dbReference type="OrthoDB" id="8161456at2"/>
<reference evidence="1 2" key="1">
    <citation type="submission" date="2015-05" db="EMBL/GenBank/DDBJ databases">
        <title>Draft genome sequence of Microvirga vignae strain BR3299, a novel nitrogen fixing bacteria isolated from Brazil semi-aired region.</title>
        <authorList>
            <person name="Zilli J.E."/>
            <person name="Passos S.R."/>
            <person name="Leite J."/>
            <person name="Baldani J.I."/>
            <person name="Xavier G.R."/>
            <person name="Rumjaneck N.G."/>
            <person name="Simoes-Araujo J.L."/>
        </authorList>
    </citation>
    <scope>NUCLEOTIDE SEQUENCE [LARGE SCALE GENOMIC DNA]</scope>
    <source>
        <strain evidence="1 2">BR3299</strain>
    </source>
</reference>
<dbReference type="AlphaFoldDB" id="A0A0H1RHP2"/>
<name>A0A0H1RHP2_9HYPH</name>
<dbReference type="EMBL" id="LCYG01000014">
    <property type="protein sequence ID" value="KLK94311.1"/>
    <property type="molecule type" value="Genomic_DNA"/>
</dbReference>
<keyword evidence="2" id="KW-1185">Reference proteome</keyword>
<organism evidence="1 2">
    <name type="scientific">Microvirga vignae</name>
    <dbReference type="NCBI Taxonomy" id="1225564"/>
    <lineage>
        <taxon>Bacteria</taxon>
        <taxon>Pseudomonadati</taxon>
        <taxon>Pseudomonadota</taxon>
        <taxon>Alphaproteobacteria</taxon>
        <taxon>Hyphomicrobiales</taxon>
        <taxon>Methylobacteriaceae</taxon>
        <taxon>Microvirga</taxon>
    </lineage>
</organism>
<dbReference type="RefSeq" id="WP_047187601.1">
    <property type="nucleotide sequence ID" value="NZ_LCYG01000014.1"/>
</dbReference>
<accession>A0A0H1RHP2</accession>
<evidence type="ECO:0000313" key="1">
    <source>
        <dbReference type="EMBL" id="KLK94311.1"/>
    </source>
</evidence>
<dbReference type="STRING" id="1225564.AA309_03450"/>
<protein>
    <recommendedName>
        <fullName evidence="3">Flagellar FliJ protein</fullName>
    </recommendedName>
</protein>